<keyword evidence="3" id="KW-0862">Zinc</keyword>
<reference evidence="5 6" key="1">
    <citation type="submission" date="2019-04" db="EMBL/GenBank/DDBJ databases">
        <title>High contiguity whole genome sequence and gene annotation resource for two Venturia nashicola isolates.</title>
        <authorList>
            <person name="Prokchorchik M."/>
            <person name="Won K."/>
            <person name="Lee Y."/>
            <person name="Choi E.D."/>
            <person name="Segonzac C."/>
            <person name="Sohn K.H."/>
        </authorList>
    </citation>
    <scope>NUCLEOTIDE SEQUENCE [LARGE SCALE GENOMIC DNA]</scope>
    <source>
        <strain evidence="5 6">PRI2</strain>
    </source>
</reference>
<dbReference type="InterPro" id="IPR005511">
    <property type="entry name" value="SMP-30"/>
</dbReference>
<dbReference type="GO" id="GO:0004341">
    <property type="term" value="F:gluconolactonase activity"/>
    <property type="evidence" value="ECO:0007669"/>
    <property type="project" value="TreeGrafter"/>
</dbReference>
<dbReference type="InterPro" id="IPR013658">
    <property type="entry name" value="SGL"/>
</dbReference>
<comment type="caution">
    <text evidence="5">The sequence shown here is derived from an EMBL/GenBank/DDBJ whole genome shotgun (WGS) entry which is preliminary data.</text>
</comment>
<dbReference type="SUPFAM" id="SSF63829">
    <property type="entry name" value="Calcium-dependent phosphotriesterase"/>
    <property type="match status" value="1"/>
</dbReference>
<dbReference type="PRINTS" id="PR01790">
    <property type="entry name" value="SMP30FAMILY"/>
</dbReference>
<evidence type="ECO:0000259" key="4">
    <source>
        <dbReference type="Pfam" id="PF08450"/>
    </source>
</evidence>
<dbReference type="AlphaFoldDB" id="A0A4Z1P1G1"/>
<evidence type="ECO:0000256" key="1">
    <source>
        <dbReference type="ARBA" id="ARBA00008853"/>
    </source>
</evidence>
<evidence type="ECO:0000256" key="3">
    <source>
        <dbReference type="PIRSR" id="PIRSR605511-2"/>
    </source>
</evidence>
<feature type="binding site" evidence="3">
    <location>
        <position position="169"/>
    </location>
    <ligand>
        <name>a divalent metal cation</name>
        <dbReference type="ChEBI" id="CHEBI:60240"/>
    </ligand>
</feature>
<feature type="active site" description="Proton donor/acceptor" evidence="2">
    <location>
        <position position="219"/>
    </location>
</feature>
<feature type="binding site" evidence="3">
    <location>
        <position position="22"/>
    </location>
    <ligand>
        <name>a divalent metal cation</name>
        <dbReference type="ChEBI" id="CHEBI:60240"/>
    </ligand>
</feature>
<feature type="binding site" evidence="3">
    <location>
        <position position="219"/>
    </location>
    <ligand>
        <name>a divalent metal cation</name>
        <dbReference type="ChEBI" id="CHEBI:60240"/>
    </ligand>
</feature>
<sequence>MADVKEYTVDEPFLNIGCRLGEAPFWEESTNTLRFVDIVQEKVHIVDLNKGASSHVEVPIDISIGTTADLEGEQASGKFVFGGKHGYGVFDRQTAKYHYIKRYWDGESDQAEKEHTMRGNDGAVDSHGRFWVGTMCDPKVKSPTDIGVVFRLDSDLTLHKMIENVSIPNGISWSKDDKTMYFADSPSKNVYAYDYDAASGTISNRRVFFHVDDEDGVPDGHALDEEGYMWQCIFGCGKVVRISPEGKVVAEVSLPTRCVTCPALVGEDLYITSAEEEEPKKFPDSVKYQGAVFRIHVGVKGQKLHRFKQEMIKED</sequence>
<feature type="binding site" evidence="3">
    <location>
        <position position="120"/>
    </location>
    <ligand>
        <name>substrate</name>
    </ligand>
</feature>
<evidence type="ECO:0000256" key="2">
    <source>
        <dbReference type="PIRSR" id="PIRSR605511-1"/>
    </source>
</evidence>
<name>A0A4Z1P1G1_9PEZI</name>
<comment type="cofactor">
    <cofactor evidence="3">
        <name>Zn(2+)</name>
        <dbReference type="ChEBI" id="CHEBI:29105"/>
    </cofactor>
    <text evidence="3">Binds 1 divalent metal cation per subunit.</text>
</comment>
<dbReference type="PANTHER" id="PTHR10907">
    <property type="entry name" value="REGUCALCIN"/>
    <property type="match status" value="1"/>
</dbReference>
<dbReference type="GO" id="GO:0005509">
    <property type="term" value="F:calcium ion binding"/>
    <property type="evidence" value="ECO:0007669"/>
    <property type="project" value="TreeGrafter"/>
</dbReference>
<feature type="binding site" evidence="3">
    <location>
        <position position="118"/>
    </location>
    <ligand>
        <name>substrate</name>
    </ligand>
</feature>
<comment type="similarity">
    <text evidence="1">Belongs to the SMP-30/CGR1 family.</text>
</comment>
<dbReference type="InterPro" id="IPR011042">
    <property type="entry name" value="6-blade_b-propeller_TolB-like"/>
</dbReference>
<dbReference type="Gene3D" id="2.120.10.30">
    <property type="entry name" value="TolB, C-terminal domain"/>
    <property type="match status" value="1"/>
</dbReference>
<feature type="domain" description="SMP-30/Gluconolactonase/LRE-like region" evidence="4">
    <location>
        <begin position="20"/>
        <end position="274"/>
    </location>
</feature>
<dbReference type="Proteomes" id="UP000298493">
    <property type="component" value="Unassembled WGS sequence"/>
</dbReference>
<dbReference type="PANTHER" id="PTHR10907:SF47">
    <property type="entry name" value="REGUCALCIN"/>
    <property type="match status" value="1"/>
</dbReference>
<keyword evidence="6" id="KW-1185">Reference proteome</keyword>
<protein>
    <submittedName>
        <fullName evidence="5">Calcium homeostasis protein</fullName>
    </submittedName>
</protein>
<dbReference type="Pfam" id="PF08450">
    <property type="entry name" value="SGL"/>
    <property type="match status" value="1"/>
</dbReference>
<evidence type="ECO:0000313" key="6">
    <source>
        <dbReference type="Proteomes" id="UP000298493"/>
    </source>
</evidence>
<dbReference type="EMBL" id="SNSC02000026">
    <property type="protein sequence ID" value="TID13433.1"/>
    <property type="molecule type" value="Genomic_DNA"/>
</dbReference>
<gene>
    <name evidence="5" type="ORF">E6O75_ATG11349</name>
</gene>
<accession>A0A4Z1P1G1</accession>
<proteinExistence type="inferred from homology"/>
<evidence type="ECO:0000313" key="5">
    <source>
        <dbReference type="EMBL" id="TID13433.1"/>
    </source>
</evidence>
<dbReference type="STRING" id="86259.A0A4Z1P1G1"/>
<organism evidence="5 6">
    <name type="scientific">Venturia nashicola</name>
    <dbReference type="NCBI Taxonomy" id="86259"/>
    <lineage>
        <taxon>Eukaryota</taxon>
        <taxon>Fungi</taxon>
        <taxon>Dikarya</taxon>
        <taxon>Ascomycota</taxon>
        <taxon>Pezizomycotina</taxon>
        <taxon>Dothideomycetes</taxon>
        <taxon>Pleosporomycetidae</taxon>
        <taxon>Venturiales</taxon>
        <taxon>Venturiaceae</taxon>
        <taxon>Venturia</taxon>
    </lineage>
</organism>
<keyword evidence="3" id="KW-0479">Metal-binding</keyword>